<dbReference type="OrthoDB" id="9787283at2"/>
<feature type="signal peptide" evidence="2">
    <location>
        <begin position="1"/>
        <end position="23"/>
    </location>
</feature>
<dbReference type="SUPFAM" id="SSF53850">
    <property type="entry name" value="Periplasmic binding protein-like II"/>
    <property type="match status" value="1"/>
</dbReference>
<dbReference type="PANTHER" id="PTHR43649">
    <property type="entry name" value="ARABINOSE-BINDING PROTEIN-RELATED"/>
    <property type="match status" value="1"/>
</dbReference>
<evidence type="ECO:0000256" key="2">
    <source>
        <dbReference type="SAM" id="SignalP"/>
    </source>
</evidence>
<reference evidence="3 4" key="1">
    <citation type="submission" date="2018-01" db="EMBL/GenBank/DDBJ databases">
        <title>Genome Sequencing and Assembly of Anaerobacter polyendosporus strain CT4.</title>
        <authorList>
            <person name="Tachaapaikoon C."/>
            <person name="Sutheeworapong S."/>
            <person name="Jenjaroenpun P."/>
            <person name="Wongsurawat T."/>
            <person name="Nookeaw I."/>
            <person name="Cheawchanlertfa P."/>
            <person name="Kosugi A."/>
            <person name="Cheevadhanarak S."/>
            <person name="Ratanakhanokchai K."/>
        </authorList>
    </citation>
    <scope>NUCLEOTIDE SEQUENCE [LARGE SCALE GENOMIC DNA]</scope>
    <source>
        <strain evidence="3 4">CT4</strain>
    </source>
</reference>
<accession>A0A410DZX7</accession>
<dbReference type="RefSeq" id="WP_128215362.1">
    <property type="nucleotide sequence ID" value="NZ_CP025746.1"/>
</dbReference>
<feature type="chain" id="PRO_5039508535" evidence="2">
    <location>
        <begin position="24"/>
        <end position="547"/>
    </location>
</feature>
<evidence type="ECO:0000313" key="4">
    <source>
        <dbReference type="Proteomes" id="UP000286268"/>
    </source>
</evidence>
<dbReference type="EMBL" id="CP025746">
    <property type="protein sequence ID" value="QAA34649.1"/>
    <property type="molecule type" value="Genomic_DNA"/>
</dbReference>
<protein>
    <submittedName>
        <fullName evidence="3">ABC transporter substrate-binding protein</fullName>
    </submittedName>
</protein>
<keyword evidence="4" id="KW-1185">Reference proteome</keyword>
<proteinExistence type="predicted"/>
<name>A0A410DZX7_9CLOT</name>
<dbReference type="Gene3D" id="3.40.190.10">
    <property type="entry name" value="Periplasmic binding protein-like II"/>
    <property type="match status" value="2"/>
</dbReference>
<evidence type="ECO:0000313" key="3">
    <source>
        <dbReference type="EMBL" id="QAA34649.1"/>
    </source>
</evidence>
<dbReference type="KEGG" id="cmah:C1I91_25115"/>
<dbReference type="AlphaFoldDB" id="A0A410DZX7"/>
<evidence type="ECO:0000256" key="1">
    <source>
        <dbReference type="ARBA" id="ARBA00022729"/>
    </source>
</evidence>
<dbReference type="Proteomes" id="UP000286268">
    <property type="component" value="Chromosome"/>
</dbReference>
<dbReference type="PROSITE" id="PS51257">
    <property type="entry name" value="PROKAR_LIPOPROTEIN"/>
    <property type="match status" value="1"/>
</dbReference>
<sequence>MVKKKICKALAIGLTAVMSIALFTGCGDKKTDKADDANKLTADQPGWKEDTSPVTLDWYMNFSWFAKKWQDDAVSKYVTKKTGVSINFITPAGNETEKVNTMIASGKLPDMLTLDCNDSAAAIKTMIEGGLVSPLDELAKKYDLYFTKVANPQKLAWYKQDDGHVYEYPNASSSLDDFDKYKEKKPSNQTFLVRKDMYEALGKPDMTTPEGFLNALKAAKEKFGTVNGQPLIPIGLHEFNDTGNYSLDAYIQNFLAIPMEKDGKLYDRQTDPEYVTWLKTFRKANEMGLLSKDIFVDKRAQMEEKINQGRYFAMLYQRSDMATQQLNLYKKDPNSIYIAVDGPENSKKEAPKLAGDSLAGWTVTLISKDCKDPKRAIRFLSYLISEEGNKDLFLGEKGVTYDTIDGKDQFKPEVLDLLNTDRTAFDKKYGASYTYWMLMDTNLQLQWTPPSTAPIKAMEDWTKGKTVSYAVYDNTKPTGDNAEGIANTKIEQLFGATLPKLLMAKSDSEFDSMFADFKKKRDEAGFDKVMTYKQKQYENNKKKLGIK</sequence>
<dbReference type="PANTHER" id="PTHR43649:SF33">
    <property type="entry name" value="POLYGALACTURONAN_RHAMNOGALACTURONAN-BINDING PROTEIN YTCQ"/>
    <property type="match status" value="1"/>
</dbReference>
<gene>
    <name evidence="3" type="ORF">C1I91_25115</name>
</gene>
<organism evidence="3 4">
    <name type="scientific">Clostridium manihotivorum</name>
    <dbReference type="NCBI Taxonomy" id="2320868"/>
    <lineage>
        <taxon>Bacteria</taxon>
        <taxon>Bacillati</taxon>
        <taxon>Bacillota</taxon>
        <taxon>Clostridia</taxon>
        <taxon>Eubacteriales</taxon>
        <taxon>Clostridiaceae</taxon>
        <taxon>Clostridium</taxon>
    </lineage>
</organism>
<keyword evidence="1 2" id="KW-0732">Signal</keyword>
<dbReference type="InterPro" id="IPR050490">
    <property type="entry name" value="Bact_solute-bd_prot1"/>
</dbReference>